<organism evidence="2 3">
    <name type="scientific">Streptomyces mirabilis</name>
    <dbReference type="NCBI Taxonomy" id="68239"/>
    <lineage>
        <taxon>Bacteria</taxon>
        <taxon>Bacillati</taxon>
        <taxon>Actinomycetota</taxon>
        <taxon>Actinomycetes</taxon>
        <taxon>Kitasatosporales</taxon>
        <taxon>Streptomycetaceae</taxon>
        <taxon>Streptomyces</taxon>
    </lineage>
</organism>
<protein>
    <submittedName>
        <fullName evidence="2">Uncharacterized protein</fullName>
    </submittedName>
</protein>
<proteinExistence type="predicted"/>
<accession>A0A1I2XZQ7</accession>
<dbReference type="Proteomes" id="UP000181942">
    <property type="component" value="Unassembled WGS sequence"/>
</dbReference>
<evidence type="ECO:0000313" key="3">
    <source>
        <dbReference type="Proteomes" id="UP000181942"/>
    </source>
</evidence>
<gene>
    <name evidence="2" type="ORF">SAMN02787118_1559</name>
</gene>
<evidence type="ECO:0000256" key="1">
    <source>
        <dbReference type="SAM" id="MobiDB-lite"/>
    </source>
</evidence>
<sequence length="145" mass="15426">MPATARTRAVQVPAAVPGGSSIQLAACIGALVGGGAKNENESQANGSVQAHWPPESAAPRATGGVRILAGVKRLPALPRRKVGEKPLLPREVDDKLVPAHWRKAVYANAELPQGAVDREAYVVCVLEQLFRALKRRDIFASPSHR</sequence>
<dbReference type="EMBL" id="FONR01000055">
    <property type="protein sequence ID" value="SFH18875.1"/>
    <property type="molecule type" value="Genomic_DNA"/>
</dbReference>
<evidence type="ECO:0000313" key="2">
    <source>
        <dbReference type="EMBL" id="SFH18875.1"/>
    </source>
</evidence>
<name>A0A1I2XZQ7_9ACTN</name>
<dbReference type="AlphaFoldDB" id="A0A1I2XZQ7"/>
<feature type="region of interest" description="Disordered" evidence="1">
    <location>
        <begin position="38"/>
        <end position="60"/>
    </location>
</feature>
<reference evidence="2 3" key="1">
    <citation type="submission" date="2016-10" db="EMBL/GenBank/DDBJ databases">
        <authorList>
            <person name="de Groot N.N."/>
        </authorList>
    </citation>
    <scope>NUCLEOTIDE SEQUENCE [LARGE SCALE GENOMIC DNA]</scope>
    <source>
        <strain evidence="2 3">OK461</strain>
    </source>
</reference>